<dbReference type="Proteomes" id="UP000051562">
    <property type="component" value="Unassembled WGS sequence"/>
</dbReference>
<comment type="caution">
    <text evidence="1">The sequence shown here is derived from an EMBL/GenBank/DDBJ whole genome shotgun (WGS) entry which is preliminary data.</text>
</comment>
<evidence type="ECO:0000313" key="1">
    <source>
        <dbReference type="EMBL" id="KQK31015.1"/>
    </source>
</evidence>
<sequence length="76" mass="8527">MEATWTPGSRARIISETKRLIQLRADNMFRQRGLRMGKDASDKQAALAAQVSMRGRQEAVSSSNGLFLPFTTEREV</sequence>
<accession>A0A0Q3I7K7</accession>
<protein>
    <submittedName>
        <fullName evidence="1">Uncharacterized protein</fullName>
    </submittedName>
</protein>
<evidence type="ECO:0000313" key="2">
    <source>
        <dbReference type="Proteomes" id="UP000051562"/>
    </source>
</evidence>
<proteinExistence type="predicted"/>
<dbReference type="EMBL" id="LMAR01000031">
    <property type="protein sequence ID" value="KQK31015.1"/>
    <property type="molecule type" value="Genomic_DNA"/>
</dbReference>
<gene>
    <name evidence="1" type="ORF">ARD30_11250</name>
</gene>
<keyword evidence="2" id="KW-1185">Reference proteome</keyword>
<reference evidence="1 2" key="1">
    <citation type="submission" date="2015-10" db="EMBL/GenBank/DDBJ databases">
        <title>Draft genome of Bosea thiooxidans.</title>
        <authorList>
            <person name="Wang X."/>
        </authorList>
    </citation>
    <scope>NUCLEOTIDE SEQUENCE [LARGE SCALE GENOMIC DNA]</scope>
    <source>
        <strain evidence="1 2">CGMCC 9174</strain>
    </source>
</reference>
<dbReference type="AlphaFoldDB" id="A0A0Q3I7K7"/>
<organism evidence="1 2">
    <name type="scientific">Bosea thiooxidans</name>
    <dbReference type="NCBI Taxonomy" id="53254"/>
    <lineage>
        <taxon>Bacteria</taxon>
        <taxon>Pseudomonadati</taxon>
        <taxon>Pseudomonadota</taxon>
        <taxon>Alphaproteobacteria</taxon>
        <taxon>Hyphomicrobiales</taxon>
        <taxon>Boseaceae</taxon>
        <taxon>Bosea</taxon>
    </lineage>
</organism>
<name>A0A0Q3I7K7_9HYPH</name>